<evidence type="ECO:0008006" key="4">
    <source>
        <dbReference type="Google" id="ProtNLM"/>
    </source>
</evidence>
<organism evidence="2 3">
    <name type="scientific">Vibrio vulnificus</name>
    <dbReference type="NCBI Taxonomy" id="672"/>
    <lineage>
        <taxon>Bacteria</taxon>
        <taxon>Pseudomonadati</taxon>
        <taxon>Pseudomonadota</taxon>
        <taxon>Gammaproteobacteria</taxon>
        <taxon>Vibrionales</taxon>
        <taxon>Vibrionaceae</taxon>
        <taxon>Vibrio</taxon>
    </lineage>
</organism>
<dbReference type="AlphaFoldDB" id="A0A2S3R4H3"/>
<dbReference type="InterPro" id="IPR014540">
    <property type="entry name" value="UCP028175"/>
</dbReference>
<dbReference type="RefSeq" id="WP_103200143.1">
    <property type="nucleotide sequence ID" value="NZ_JASMUA010000013.1"/>
</dbReference>
<name>A0A2S3R4H3_VIBVL</name>
<dbReference type="PIRSF" id="PIRSF028175">
    <property type="entry name" value="UCP028175"/>
    <property type="match status" value="1"/>
</dbReference>
<dbReference type="Proteomes" id="UP000237466">
    <property type="component" value="Unassembled WGS sequence"/>
</dbReference>
<proteinExistence type="predicted"/>
<sequence>MKAFKNPVALSTLLLLQACSTSAPVATQSAPVLPTANLSQPESVVAQSFMLSGSLVVGHEAQYITPCGSTQQYWLQLSAQQRQQLMALTSLPYQSMYGEVIGHLKTTGDEGFASEYDALFVVEQLNLVDASNPTRCEQAARPTQAFGNEPNWRIDFAANQLTIKQLSKQEQTRVISRSQLSPRKREYQFDGGQLLLTENLCKDTMSNSLYGWKATLDWQDTQLSGCATTSNIDATLGWGGLYTATSTQSSGFSVHMQLNADHSAETRYLYANEERPLVEKGYWQQLNPNQIQVVMTHHQGQKLVTERIFTRTGSQLKADKEKVGKVVYPIAQGGLILYPAAAGEMMSDAPITTQTAVPTDTRNVASSAEFRRDVDQAIREYFRLHKTDPSNNQYRWLTYDLNGDGKEELLAQLDWCGSGGCTLLIFENHQETWRFNSRITLVNTPIYLGNQRNHGWQDLIFNVSGGSAKAQLHLMQYDGISYPLNPSVAPVALGEQISQVELFADGISPVREGVKL</sequence>
<dbReference type="PROSITE" id="PS51257">
    <property type="entry name" value="PROKAR_LIPOPROTEIN"/>
    <property type="match status" value="1"/>
</dbReference>
<feature type="signal peptide" evidence="1">
    <location>
        <begin position="1"/>
        <end position="25"/>
    </location>
</feature>
<comment type="caution">
    <text evidence="2">The sequence shown here is derived from an EMBL/GenBank/DDBJ whole genome shotgun (WGS) entry which is preliminary data.</text>
</comment>
<evidence type="ECO:0000313" key="3">
    <source>
        <dbReference type="Proteomes" id="UP000237466"/>
    </source>
</evidence>
<accession>A0A2S3R4H3</accession>
<dbReference type="EMBL" id="PDGH01000074">
    <property type="protein sequence ID" value="POB48585.1"/>
    <property type="molecule type" value="Genomic_DNA"/>
</dbReference>
<evidence type="ECO:0000256" key="1">
    <source>
        <dbReference type="SAM" id="SignalP"/>
    </source>
</evidence>
<keyword evidence="1" id="KW-0732">Signal</keyword>
<gene>
    <name evidence="2" type="ORF">CRN52_08465</name>
</gene>
<feature type="chain" id="PRO_5015517333" description="Lipoprotein" evidence="1">
    <location>
        <begin position="26"/>
        <end position="516"/>
    </location>
</feature>
<reference evidence="2 3" key="1">
    <citation type="journal article" date="2018" name="Front. Microbiol.">
        <title>Phylogeny of Vibrio vulnificus from the Analysis of the Core-Genome: Implications for Intra-Species Taxonomy.</title>
        <authorList>
            <person name="Roig F.J."/>
            <person name="Gonzalez-Candelas F."/>
            <person name="Sanjuan E."/>
            <person name="Fouz B."/>
            <person name="Feil E.J."/>
            <person name="Llorens C."/>
            <person name="Baker-Austin C."/>
            <person name="Oliver J.D."/>
            <person name="Danin-Poleg Y."/>
            <person name="Gibas C.J."/>
            <person name="Kashi Y."/>
            <person name="Gulig P.A."/>
            <person name="Morrison S.S."/>
            <person name="Amaro C."/>
        </authorList>
    </citation>
    <scope>NUCLEOTIDE SEQUENCE [LARGE SCALE GENOMIC DNA]</scope>
    <source>
        <strain evidence="2 3">CECT4608</strain>
    </source>
</reference>
<evidence type="ECO:0000313" key="2">
    <source>
        <dbReference type="EMBL" id="POB48585.1"/>
    </source>
</evidence>
<protein>
    <recommendedName>
        <fullName evidence="4">Lipoprotein</fullName>
    </recommendedName>
</protein>